<dbReference type="GO" id="GO:0005829">
    <property type="term" value="C:cytosol"/>
    <property type="evidence" value="ECO:0007669"/>
    <property type="project" value="TreeGrafter"/>
</dbReference>
<organism evidence="2 3">
    <name type="scientific">Corallococcus terminator</name>
    <dbReference type="NCBI Taxonomy" id="2316733"/>
    <lineage>
        <taxon>Bacteria</taxon>
        <taxon>Pseudomonadati</taxon>
        <taxon>Myxococcota</taxon>
        <taxon>Myxococcia</taxon>
        <taxon>Myxococcales</taxon>
        <taxon>Cystobacterineae</taxon>
        <taxon>Myxococcaceae</taxon>
        <taxon>Corallococcus</taxon>
    </lineage>
</organism>
<dbReference type="Pfam" id="PF03992">
    <property type="entry name" value="ABM"/>
    <property type="match status" value="1"/>
</dbReference>
<protein>
    <submittedName>
        <fullName evidence="2">Antibiotic biosynthesis monooxygenase</fullName>
    </submittedName>
</protein>
<gene>
    <name evidence="2" type="ORF">D7V88_26660</name>
</gene>
<feature type="domain" description="ABM" evidence="1">
    <location>
        <begin position="6"/>
        <end position="95"/>
    </location>
</feature>
<dbReference type="PANTHER" id="PTHR33336">
    <property type="entry name" value="QUINOL MONOOXYGENASE YGIN-RELATED"/>
    <property type="match status" value="1"/>
</dbReference>
<comment type="caution">
    <text evidence="2">The sequence shown here is derived from an EMBL/GenBank/DDBJ whole genome shotgun (WGS) entry which is preliminary data.</text>
</comment>
<dbReference type="GO" id="GO:0004497">
    <property type="term" value="F:monooxygenase activity"/>
    <property type="evidence" value="ECO:0007669"/>
    <property type="project" value="UniProtKB-KW"/>
</dbReference>
<evidence type="ECO:0000259" key="1">
    <source>
        <dbReference type="PROSITE" id="PS51725"/>
    </source>
</evidence>
<keyword evidence="2" id="KW-0560">Oxidoreductase</keyword>
<dbReference type="PANTHER" id="PTHR33336:SF1">
    <property type="entry name" value="(4S)-4-HYDROXY-5-PHOSPHONOOXYPENTANE-2,3-DIONE ISOMERASE"/>
    <property type="match status" value="1"/>
</dbReference>
<dbReference type="OrthoDB" id="9812192at2"/>
<sequence>MPTSLLVVHVHIHVLPQHVDAFLQATLANASASVKEPGIARFDVCQDTEDPTRFVLVEAYRSPDAPAAHKETAHYLTWRDTVAPMMAEPRTARRYANRFPDDAGW</sequence>
<dbReference type="AlphaFoldDB" id="A0A3A8IEQ3"/>
<dbReference type="InterPro" id="IPR011008">
    <property type="entry name" value="Dimeric_a/b-barrel"/>
</dbReference>
<dbReference type="EMBL" id="RAVZ01000215">
    <property type="protein sequence ID" value="RKG81086.1"/>
    <property type="molecule type" value="Genomic_DNA"/>
</dbReference>
<proteinExistence type="predicted"/>
<evidence type="ECO:0000313" key="2">
    <source>
        <dbReference type="EMBL" id="RKG81086.1"/>
    </source>
</evidence>
<dbReference type="Proteomes" id="UP000268094">
    <property type="component" value="Unassembled WGS sequence"/>
</dbReference>
<dbReference type="RefSeq" id="WP_120543442.1">
    <property type="nucleotide sequence ID" value="NZ_RAVZ01000215.1"/>
</dbReference>
<keyword evidence="3" id="KW-1185">Reference proteome</keyword>
<evidence type="ECO:0000313" key="3">
    <source>
        <dbReference type="Proteomes" id="UP000268094"/>
    </source>
</evidence>
<dbReference type="InterPro" id="IPR007138">
    <property type="entry name" value="ABM_dom"/>
</dbReference>
<dbReference type="PROSITE" id="PS51725">
    <property type="entry name" value="ABM"/>
    <property type="match status" value="1"/>
</dbReference>
<dbReference type="InterPro" id="IPR050744">
    <property type="entry name" value="AI-2_Isomerase_LsrG"/>
</dbReference>
<dbReference type="SUPFAM" id="SSF54909">
    <property type="entry name" value="Dimeric alpha+beta barrel"/>
    <property type="match status" value="1"/>
</dbReference>
<name>A0A3A8IEQ3_9BACT</name>
<keyword evidence="2" id="KW-0503">Monooxygenase</keyword>
<reference evidence="3" key="1">
    <citation type="submission" date="2018-09" db="EMBL/GenBank/DDBJ databases">
        <authorList>
            <person name="Livingstone P.G."/>
            <person name="Whitworth D.E."/>
        </authorList>
    </citation>
    <scope>NUCLEOTIDE SEQUENCE [LARGE SCALE GENOMIC DNA]</scope>
    <source>
        <strain evidence="3">CA054A</strain>
    </source>
</reference>
<accession>A0A3A8IEQ3</accession>
<dbReference type="Gene3D" id="3.30.70.100">
    <property type="match status" value="1"/>
</dbReference>